<organism evidence="6 7">
    <name type="scientific">Nocardioides antri</name>
    <dbReference type="NCBI Taxonomy" id="2607659"/>
    <lineage>
        <taxon>Bacteria</taxon>
        <taxon>Bacillati</taxon>
        <taxon>Actinomycetota</taxon>
        <taxon>Actinomycetes</taxon>
        <taxon>Propionibacteriales</taxon>
        <taxon>Nocardioidaceae</taxon>
        <taxon>Nocardioides</taxon>
    </lineage>
</organism>
<dbReference type="InterPro" id="IPR036188">
    <property type="entry name" value="FAD/NAD-bd_sf"/>
</dbReference>
<keyword evidence="3" id="KW-0560">Oxidoreductase</keyword>
<dbReference type="GO" id="GO:0016491">
    <property type="term" value="F:oxidoreductase activity"/>
    <property type="evidence" value="ECO:0007669"/>
    <property type="project" value="UniProtKB-KW"/>
</dbReference>
<keyword evidence="7" id="KW-1185">Reference proteome</keyword>
<dbReference type="Gene3D" id="3.50.50.60">
    <property type="entry name" value="FAD/NAD(P)-binding domain"/>
    <property type="match status" value="1"/>
</dbReference>
<gene>
    <name evidence="6" type="ORF">F0U47_10545</name>
</gene>
<evidence type="ECO:0000256" key="4">
    <source>
        <dbReference type="PIRSR" id="PIRSR601613-1"/>
    </source>
</evidence>
<accession>A0A5B1M830</accession>
<evidence type="ECO:0000313" key="6">
    <source>
        <dbReference type="EMBL" id="KAA1427850.1"/>
    </source>
</evidence>
<reference evidence="6 7" key="1">
    <citation type="submission" date="2019-09" db="EMBL/GenBank/DDBJ databases">
        <title>Nocardioides panacisoli sp. nov., isolated from the soil of a ginseng field.</title>
        <authorList>
            <person name="Cho C."/>
        </authorList>
    </citation>
    <scope>NUCLEOTIDE SEQUENCE [LARGE SCALE GENOMIC DNA]</scope>
    <source>
        <strain evidence="6 7">BN140041</strain>
    </source>
</reference>
<evidence type="ECO:0000256" key="1">
    <source>
        <dbReference type="ARBA" id="ARBA00001974"/>
    </source>
</evidence>
<dbReference type="PRINTS" id="PR00757">
    <property type="entry name" value="AMINEOXDASEF"/>
</dbReference>
<feature type="binding site" evidence="4">
    <location>
        <position position="239"/>
    </location>
    <ligand>
        <name>FAD</name>
        <dbReference type="ChEBI" id="CHEBI:57692"/>
    </ligand>
</feature>
<feature type="domain" description="Amine oxidase" evidence="5">
    <location>
        <begin position="20"/>
        <end position="447"/>
    </location>
</feature>
<comment type="caution">
    <text evidence="6">The sequence shown here is derived from an EMBL/GenBank/DDBJ whole genome shotgun (WGS) entry which is preliminary data.</text>
</comment>
<protein>
    <submittedName>
        <fullName evidence="6">Flavin monoamine oxidase family protein</fullName>
    </submittedName>
</protein>
<dbReference type="Pfam" id="PF01593">
    <property type="entry name" value="Amino_oxidase"/>
    <property type="match status" value="1"/>
</dbReference>
<comment type="similarity">
    <text evidence="2">Belongs to the flavin monoamine oxidase family.</text>
</comment>
<sequence>MTALNEATHNVDVVVVGAGFAGLSAAHDLVDKGYSVVVLEGRDRVGGRVFTGEVAGVKVDLGGTWVSHRHTAIREVAEQVGGTTVPQFTEGRSTLWLAGKRSTYKGTIPKLSPAALVNMGRIQLALDKMAKTIDVDAPWNSPRAQELDAISLEEWLDRKRARWTTRAMMTIITKVEWGCQPSDVSLLHVLRTIRAFGGFDFMLDAEGGMQESRYVETTQAIAVRYAALLGDRVHTNAPVRRITEDGDGVTVETDSLQVNARYAIVTTATEHRGGIEFEPALSEPAQGLTNSWRLGALSKAFVAYDKPFWRADGLSGEAVTDTGTVFITFDVSPSPDGPGILMAFCDPRVFDTHASEVRKAQVVKQLIDLFGPQAARPIDYIDHCWGTDSFAPGGPNPAVAPYASVRYGSVMTEPHGRVHWAGTETAGEWTGSMNGAVLSGRRVSSEVARLLLVTDTHDRKKALA</sequence>
<evidence type="ECO:0000256" key="2">
    <source>
        <dbReference type="ARBA" id="ARBA00005995"/>
    </source>
</evidence>
<dbReference type="Gene3D" id="1.10.405.10">
    <property type="entry name" value="Guanine Nucleotide Dissociation Inhibitor, domain 1"/>
    <property type="match status" value="1"/>
</dbReference>
<dbReference type="SUPFAM" id="SSF51905">
    <property type="entry name" value="FAD/NAD(P)-binding domain"/>
    <property type="match status" value="1"/>
</dbReference>
<dbReference type="AlphaFoldDB" id="A0A5B1M830"/>
<dbReference type="EMBL" id="VUJW01000003">
    <property type="protein sequence ID" value="KAA1427850.1"/>
    <property type="molecule type" value="Genomic_DNA"/>
</dbReference>
<dbReference type="Gene3D" id="3.90.660.10">
    <property type="match status" value="1"/>
</dbReference>
<dbReference type="SUPFAM" id="SSF54373">
    <property type="entry name" value="FAD-linked reductases, C-terminal domain"/>
    <property type="match status" value="1"/>
</dbReference>
<reference evidence="6 7" key="2">
    <citation type="submission" date="2019-09" db="EMBL/GenBank/DDBJ databases">
        <authorList>
            <person name="Jin C."/>
        </authorList>
    </citation>
    <scope>NUCLEOTIDE SEQUENCE [LARGE SCALE GENOMIC DNA]</scope>
    <source>
        <strain evidence="6 7">BN140041</strain>
    </source>
</reference>
<dbReference type="PANTHER" id="PTHR43563">
    <property type="entry name" value="AMINE OXIDASE"/>
    <property type="match status" value="1"/>
</dbReference>
<feature type="binding site" evidence="4">
    <location>
        <position position="344"/>
    </location>
    <ligand>
        <name>substrate</name>
    </ligand>
</feature>
<name>A0A5B1M830_9ACTN</name>
<comment type="cofactor">
    <cofactor evidence="1">
        <name>FAD</name>
        <dbReference type="ChEBI" id="CHEBI:57692"/>
    </cofactor>
</comment>
<dbReference type="InterPro" id="IPR050703">
    <property type="entry name" value="Flavin_MAO"/>
</dbReference>
<proteinExistence type="inferred from homology"/>
<dbReference type="InterPro" id="IPR002937">
    <property type="entry name" value="Amino_oxidase"/>
</dbReference>
<dbReference type="InterPro" id="IPR001613">
    <property type="entry name" value="Flavin_amine_oxidase"/>
</dbReference>
<dbReference type="RefSeq" id="WP_149750326.1">
    <property type="nucleotide sequence ID" value="NZ_VUJW01000003.1"/>
</dbReference>
<evidence type="ECO:0000259" key="5">
    <source>
        <dbReference type="Pfam" id="PF01593"/>
    </source>
</evidence>
<dbReference type="Proteomes" id="UP000324351">
    <property type="component" value="Unassembled WGS sequence"/>
</dbReference>
<evidence type="ECO:0000256" key="3">
    <source>
        <dbReference type="ARBA" id="ARBA00023002"/>
    </source>
</evidence>
<dbReference type="PANTHER" id="PTHR43563:SF1">
    <property type="entry name" value="AMINE OXIDASE [FLAVIN-CONTAINING] B"/>
    <property type="match status" value="1"/>
</dbReference>
<evidence type="ECO:0000313" key="7">
    <source>
        <dbReference type="Proteomes" id="UP000324351"/>
    </source>
</evidence>
<feature type="binding site" evidence="4">
    <location>
        <position position="424"/>
    </location>
    <ligand>
        <name>FAD</name>
        <dbReference type="ChEBI" id="CHEBI:57692"/>
    </ligand>
</feature>